<dbReference type="Gene3D" id="2.60.120.200">
    <property type="match status" value="1"/>
</dbReference>
<feature type="transmembrane region" description="Helical" evidence="1">
    <location>
        <begin position="358"/>
        <end position="384"/>
    </location>
</feature>
<evidence type="ECO:0000313" key="2">
    <source>
        <dbReference type="EMBL" id="MQY02666.1"/>
    </source>
</evidence>
<protein>
    <recommendedName>
        <fullName evidence="4">DUF1349 domain-containing protein</fullName>
    </recommendedName>
</protein>
<dbReference type="AlphaFoldDB" id="A0A7K0BNM7"/>
<dbReference type="RefSeq" id="WP_153530791.1">
    <property type="nucleotide sequence ID" value="NZ_WEGH01000001.1"/>
</dbReference>
<feature type="transmembrane region" description="Helical" evidence="1">
    <location>
        <begin position="288"/>
        <end position="313"/>
    </location>
</feature>
<keyword evidence="3" id="KW-1185">Reference proteome</keyword>
<proteinExistence type="predicted"/>
<dbReference type="OrthoDB" id="185815at2"/>
<feature type="transmembrane region" description="Helical" evidence="1">
    <location>
        <begin position="325"/>
        <end position="351"/>
    </location>
</feature>
<reference evidence="2 3" key="1">
    <citation type="submission" date="2019-10" db="EMBL/GenBank/DDBJ databases">
        <title>Actinomadura rubteroloni sp. nov. and Actinomadura macrotermitis sp. nov., isolated from the gut of fungus growing-termite Macrotermes natalensis.</title>
        <authorList>
            <person name="Benndorf R."/>
            <person name="Martin K."/>
            <person name="Kuefner M."/>
            <person name="De Beer W."/>
            <person name="Kaster A.-K."/>
            <person name="Vollmers J."/>
            <person name="Poulsen M."/>
            <person name="Beemelmanns C."/>
        </authorList>
    </citation>
    <scope>NUCLEOTIDE SEQUENCE [LARGE SCALE GENOMIC DNA]</scope>
    <source>
        <strain evidence="2 3">RB68</strain>
    </source>
</reference>
<evidence type="ECO:0000256" key="1">
    <source>
        <dbReference type="SAM" id="Phobius"/>
    </source>
</evidence>
<feature type="transmembrane region" description="Helical" evidence="1">
    <location>
        <begin position="404"/>
        <end position="427"/>
    </location>
</feature>
<keyword evidence="1" id="KW-0812">Transmembrane</keyword>
<dbReference type="Proteomes" id="UP000487268">
    <property type="component" value="Unassembled WGS sequence"/>
</dbReference>
<dbReference type="EMBL" id="WEGH01000001">
    <property type="protein sequence ID" value="MQY02666.1"/>
    <property type="molecule type" value="Genomic_DNA"/>
</dbReference>
<keyword evidence="1" id="KW-0472">Membrane</keyword>
<keyword evidence="1" id="KW-1133">Transmembrane helix</keyword>
<organism evidence="2 3">
    <name type="scientific">Actinomadura macrotermitis</name>
    <dbReference type="NCBI Taxonomy" id="2585200"/>
    <lineage>
        <taxon>Bacteria</taxon>
        <taxon>Bacillati</taxon>
        <taxon>Actinomycetota</taxon>
        <taxon>Actinomycetes</taxon>
        <taxon>Streptosporangiales</taxon>
        <taxon>Thermomonosporaceae</taxon>
        <taxon>Actinomadura</taxon>
    </lineage>
</organism>
<evidence type="ECO:0008006" key="4">
    <source>
        <dbReference type="Google" id="ProtNLM"/>
    </source>
</evidence>
<feature type="transmembrane region" description="Helical" evidence="1">
    <location>
        <begin position="21"/>
        <end position="41"/>
    </location>
</feature>
<evidence type="ECO:0000313" key="3">
    <source>
        <dbReference type="Proteomes" id="UP000487268"/>
    </source>
</evidence>
<comment type="caution">
    <text evidence="2">The sequence shown here is derived from an EMBL/GenBank/DDBJ whole genome shotgun (WGS) entry which is preliminary data.</text>
</comment>
<gene>
    <name evidence="2" type="ORF">ACRB68_06990</name>
</gene>
<sequence>MTGDDGFARLLRAEWTKLRTVPRWGLTLLAAVALTLLIAVLSASGDMHKGGGGPEAPPGAPRKFELRDLPAGGTVTARVAALTADRAWAKAGLIVRRGDQRHGPHVAIMVTQGHGVRMQSGGENRAAGSGGAPRWLRLTRAGTTVTGYVSADGRTWQRAGRFTVGGLTGTVQAGLFVASPDDVKVVRQFGGESISGQPTGDGNRAFFDNAAMTPAPAAPWPAGRIELAGGGDIGPDRFAGDETRRALSGTLIGQAAIIALAVLFVSAEYRRGMIRTTFLASPRRGRVLAAKAVVLGAVAAAAGLAAGFGSFLLGGGNLPPLSDGAALRALLGTGLLFGVIALFALGIGALVRHGAAAITIALVLLLAPYIVATGLPVSAAVWLGRLTPAAGFAVQQTIERYDTAIGPWAGLGVLCCYAAAALGAAAWRLRATDA</sequence>
<feature type="transmembrane region" description="Helical" evidence="1">
    <location>
        <begin position="246"/>
        <end position="267"/>
    </location>
</feature>
<accession>A0A7K0BNM7</accession>
<name>A0A7K0BNM7_9ACTN</name>